<evidence type="ECO:0000313" key="2">
    <source>
        <dbReference type="Proteomes" id="UP000475862"/>
    </source>
</evidence>
<proteinExistence type="predicted"/>
<accession>A0A6G0T6W3</accession>
<protein>
    <submittedName>
        <fullName evidence="1">Uncharacterized protein</fullName>
    </submittedName>
</protein>
<name>A0A6G0T6W3_APHGL</name>
<organism evidence="1 2">
    <name type="scientific">Aphis glycines</name>
    <name type="common">Soybean aphid</name>
    <dbReference type="NCBI Taxonomy" id="307491"/>
    <lineage>
        <taxon>Eukaryota</taxon>
        <taxon>Metazoa</taxon>
        <taxon>Ecdysozoa</taxon>
        <taxon>Arthropoda</taxon>
        <taxon>Hexapoda</taxon>
        <taxon>Insecta</taxon>
        <taxon>Pterygota</taxon>
        <taxon>Neoptera</taxon>
        <taxon>Paraneoptera</taxon>
        <taxon>Hemiptera</taxon>
        <taxon>Sternorrhyncha</taxon>
        <taxon>Aphidomorpha</taxon>
        <taxon>Aphidoidea</taxon>
        <taxon>Aphididae</taxon>
        <taxon>Aphidini</taxon>
        <taxon>Aphis</taxon>
        <taxon>Aphis</taxon>
    </lineage>
</organism>
<dbReference type="EMBL" id="VYZN01000057">
    <property type="protein sequence ID" value="KAE9525945.1"/>
    <property type="molecule type" value="Genomic_DNA"/>
</dbReference>
<evidence type="ECO:0000313" key="1">
    <source>
        <dbReference type="EMBL" id="KAE9525945.1"/>
    </source>
</evidence>
<sequence>MYLNKILQLLEILKLEIVILYLLNISGRYHKQKNYNTNPNTFLERYHIAYFWLNHGSNSVLDVTTINFNVNPPRSLSSPQFKPRATHPAVSCGKGQTCASHCSYFHWVTNKRFSVVKPLKQHLSSCHCNLSTSVSKSNPSIIDGVDVSFSLGNSTLLSVNSTLVGCFNTWRSWFTSAAVVVAAVSILHITHYAKKRGKLIVTGFLGKTLNTSWTEEY</sequence>
<dbReference type="Proteomes" id="UP000475862">
    <property type="component" value="Unassembled WGS sequence"/>
</dbReference>
<reference evidence="1 2" key="1">
    <citation type="submission" date="2019-08" db="EMBL/GenBank/DDBJ databases">
        <title>The genome of the soybean aphid Biotype 1, its phylome, world population structure and adaptation to the North American continent.</title>
        <authorList>
            <person name="Giordano R."/>
            <person name="Donthu R.K."/>
            <person name="Hernandez A.G."/>
            <person name="Wright C.L."/>
            <person name="Zimin A.V."/>
        </authorList>
    </citation>
    <scope>NUCLEOTIDE SEQUENCE [LARGE SCALE GENOMIC DNA]</scope>
    <source>
        <tissue evidence="1">Whole aphids</tissue>
    </source>
</reference>
<comment type="caution">
    <text evidence="1">The sequence shown here is derived from an EMBL/GenBank/DDBJ whole genome shotgun (WGS) entry which is preliminary data.</text>
</comment>
<gene>
    <name evidence="1" type="ORF">AGLY_013994</name>
</gene>
<dbReference type="AlphaFoldDB" id="A0A6G0T6W3"/>
<keyword evidence="2" id="KW-1185">Reference proteome</keyword>